<evidence type="ECO:0000313" key="2">
    <source>
        <dbReference type="Proteomes" id="UP000242715"/>
    </source>
</evidence>
<reference evidence="2" key="1">
    <citation type="journal article" date="2017" name="Front. Plant Sci.">
        <title>Climate Clever Clovers: New Paradigm to Reduce the Environmental Footprint of Ruminants by Breeding Low Methanogenic Forages Utilizing Haplotype Variation.</title>
        <authorList>
            <person name="Kaur P."/>
            <person name="Appels R."/>
            <person name="Bayer P.E."/>
            <person name="Keeble-Gagnere G."/>
            <person name="Wang J."/>
            <person name="Hirakawa H."/>
            <person name="Shirasawa K."/>
            <person name="Vercoe P."/>
            <person name="Stefanova K."/>
            <person name="Durmic Z."/>
            <person name="Nichols P."/>
            <person name="Revell C."/>
            <person name="Isobe S.N."/>
            <person name="Edwards D."/>
            <person name="Erskine W."/>
        </authorList>
    </citation>
    <scope>NUCLEOTIDE SEQUENCE [LARGE SCALE GENOMIC DNA]</scope>
    <source>
        <strain evidence="2">cv. Daliak</strain>
    </source>
</reference>
<organism evidence="1 2">
    <name type="scientific">Trifolium subterraneum</name>
    <name type="common">Subterranean clover</name>
    <dbReference type="NCBI Taxonomy" id="3900"/>
    <lineage>
        <taxon>Eukaryota</taxon>
        <taxon>Viridiplantae</taxon>
        <taxon>Streptophyta</taxon>
        <taxon>Embryophyta</taxon>
        <taxon>Tracheophyta</taxon>
        <taxon>Spermatophyta</taxon>
        <taxon>Magnoliopsida</taxon>
        <taxon>eudicotyledons</taxon>
        <taxon>Gunneridae</taxon>
        <taxon>Pentapetalae</taxon>
        <taxon>rosids</taxon>
        <taxon>fabids</taxon>
        <taxon>Fabales</taxon>
        <taxon>Fabaceae</taxon>
        <taxon>Papilionoideae</taxon>
        <taxon>50 kb inversion clade</taxon>
        <taxon>NPAAA clade</taxon>
        <taxon>Hologalegina</taxon>
        <taxon>IRL clade</taxon>
        <taxon>Trifolieae</taxon>
        <taxon>Trifolium</taxon>
    </lineage>
</organism>
<gene>
    <name evidence="1" type="ORF">TSUD_107900</name>
</gene>
<dbReference type="AlphaFoldDB" id="A0A2Z6N6L4"/>
<keyword evidence="2" id="KW-1185">Reference proteome</keyword>
<name>A0A2Z6N6L4_TRISU</name>
<dbReference type="EMBL" id="DF973348">
    <property type="protein sequence ID" value="GAU27199.1"/>
    <property type="molecule type" value="Genomic_DNA"/>
</dbReference>
<dbReference type="Proteomes" id="UP000242715">
    <property type="component" value="Unassembled WGS sequence"/>
</dbReference>
<proteinExistence type="predicted"/>
<evidence type="ECO:0000313" key="1">
    <source>
        <dbReference type="EMBL" id="GAU27199.1"/>
    </source>
</evidence>
<protein>
    <submittedName>
        <fullName evidence="1">Uncharacterized protein</fullName>
    </submittedName>
</protein>
<sequence>MYVSPNSKIRVLPSMGDSNTFEADLSILYRMMRKSVLLAFLAEVEVNVKQVVSRVLRRFLNFVSETKGATSKSGITSLCSIVGHPFIWSSMDRIGFVKKMYIKCKNDLATYNLIDKGLRKMFINETDNNQR</sequence>
<accession>A0A2Z6N6L4</accession>